<dbReference type="Proteomes" id="UP000010411">
    <property type="component" value="Unassembled WGS sequence"/>
</dbReference>
<sequence length="37" mass="4269">MGQPGQSSSQWRRFGDSWQLVVPDRRTFVAAEDDTTR</sequence>
<evidence type="ECO:0000313" key="2">
    <source>
        <dbReference type="Proteomes" id="UP000010411"/>
    </source>
</evidence>
<proteinExistence type="predicted"/>
<comment type="caution">
    <text evidence="1">The sequence shown here is derived from an EMBL/GenBank/DDBJ whole genome shotgun (WGS) entry which is preliminary data.</text>
</comment>
<dbReference type="AlphaFoldDB" id="L1KIP3"/>
<accession>L1KIP3</accession>
<keyword evidence="2" id="KW-1185">Reference proteome</keyword>
<name>L1KIP3_9ACTN</name>
<organism evidence="1 2">
    <name type="scientific">Streptomyces ipomoeae 91-03</name>
    <dbReference type="NCBI Taxonomy" id="698759"/>
    <lineage>
        <taxon>Bacteria</taxon>
        <taxon>Bacillati</taxon>
        <taxon>Actinomycetota</taxon>
        <taxon>Actinomycetes</taxon>
        <taxon>Kitasatosporales</taxon>
        <taxon>Streptomycetaceae</taxon>
        <taxon>Streptomyces</taxon>
    </lineage>
</organism>
<evidence type="ECO:0000313" key="1">
    <source>
        <dbReference type="EMBL" id="EKX60330.1"/>
    </source>
</evidence>
<dbReference type="PATRIC" id="fig|698759.3.peg.8969"/>
<gene>
    <name evidence="1" type="ORF">STRIP9103_02561</name>
</gene>
<reference evidence="1 2" key="1">
    <citation type="submission" date="2012-11" db="EMBL/GenBank/DDBJ databases">
        <authorList>
            <person name="Huguet-Tapia J.C."/>
            <person name="Durkin A.S."/>
            <person name="Pettis G.S."/>
            <person name="Badger J.H."/>
        </authorList>
    </citation>
    <scope>NUCLEOTIDE SEQUENCE [LARGE SCALE GENOMIC DNA]</scope>
    <source>
        <strain evidence="1 2">91-03</strain>
    </source>
</reference>
<protein>
    <submittedName>
        <fullName evidence="1">Uncharacterized protein</fullName>
    </submittedName>
</protein>
<dbReference type="EMBL" id="AEJC01000665">
    <property type="protein sequence ID" value="EKX60330.1"/>
    <property type="molecule type" value="Genomic_DNA"/>
</dbReference>